<comment type="subcellular location">
    <subcellularLocation>
        <location evidence="1">Cytoplasm</location>
        <location evidence="1">Cytoskeleton</location>
        <location evidence="1">Cilium axoneme</location>
    </subcellularLocation>
</comment>
<organism evidence="2">
    <name type="scientific">Chlamydomonas euryale</name>
    <dbReference type="NCBI Taxonomy" id="1486919"/>
    <lineage>
        <taxon>Eukaryota</taxon>
        <taxon>Viridiplantae</taxon>
        <taxon>Chlorophyta</taxon>
        <taxon>core chlorophytes</taxon>
        <taxon>Chlorophyceae</taxon>
        <taxon>CS clade</taxon>
        <taxon>Chlamydomonadales</taxon>
        <taxon>Chlamydomonadaceae</taxon>
        <taxon>Chlamydomonas</taxon>
    </lineage>
</organism>
<protein>
    <submittedName>
        <fullName evidence="2">Uncharacterized protein</fullName>
    </submittedName>
</protein>
<proteinExistence type="predicted"/>
<sequence>MTLLCHMTMPHQVTVVRDLPARVSSVSLFVDDQGASPSEWAGMLTTCTLCVSNSLVSLHLGRVCSSDADFMIALGSLVNLEQLTLEVRPSKQSSGFVCDLLALTTLRQLQMLHLTCSTAVQLPLTPRIMSLACLAWPRLTSLALSVMGGSRLVPEALELLDTLSTLQRLSLLSSVGATGVRKPFVPINLAYLPAGLTELQLEHATLAQPAKQTFPTLSALHIRHSWLPGNTLEHLISSSPRLRSLGLSHMVDMSEVEMLSALGHASRLERLTLAGTFLPAISTPTANACIERAERLGAALSCTAGSLEDVAWEVVSDSTVPYEYLAECAYAFHNFHSLRRLCFGCSAAGADVLSIHNKQGSKHGRGCNKLSKMLPLCSLAILHKFDGCNEQDAHLQDDVMFAVCI</sequence>
<dbReference type="AlphaFoldDB" id="A0A7R9UZ21"/>
<gene>
    <name evidence="2" type="ORF">CEUR00632_LOCUS65</name>
</gene>
<dbReference type="GO" id="GO:0005930">
    <property type="term" value="C:axoneme"/>
    <property type="evidence" value="ECO:0007669"/>
    <property type="project" value="UniProtKB-SubCell"/>
</dbReference>
<dbReference type="SUPFAM" id="SSF52047">
    <property type="entry name" value="RNI-like"/>
    <property type="match status" value="1"/>
</dbReference>
<name>A0A7R9UZ21_9CHLO</name>
<dbReference type="EMBL" id="HBEC01000128">
    <property type="protein sequence ID" value="CAD8280030.1"/>
    <property type="molecule type" value="Transcribed_RNA"/>
</dbReference>
<accession>A0A7R9UZ21</accession>
<dbReference type="Gene3D" id="3.80.10.10">
    <property type="entry name" value="Ribonuclease Inhibitor"/>
    <property type="match status" value="1"/>
</dbReference>
<dbReference type="InterPro" id="IPR032675">
    <property type="entry name" value="LRR_dom_sf"/>
</dbReference>
<evidence type="ECO:0000256" key="1">
    <source>
        <dbReference type="ARBA" id="ARBA00004430"/>
    </source>
</evidence>
<evidence type="ECO:0000313" key="2">
    <source>
        <dbReference type="EMBL" id="CAD8280030.1"/>
    </source>
</evidence>
<reference evidence="2" key="1">
    <citation type="submission" date="2021-01" db="EMBL/GenBank/DDBJ databases">
        <authorList>
            <person name="Corre E."/>
            <person name="Pelletier E."/>
            <person name="Niang G."/>
            <person name="Scheremetjew M."/>
            <person name="Finn R."/>
            <person name="Kale V."/>
            <person name="Holt S."/>
            <person name="Cochrane G."/>
            <person name="Meng A."/>
            <person name="Brown T."/>
            <person name="Cohen L."/>
        </authorList>
    </citation>
    <scope>NUCLEOTIDE SEQUENCE</scope>
    <source>
        <strain evidence="2">CCMP219</strain>
    </source>
</reference>